<dbReference type="PANTHER" id="PTHR45431:SF3">
    <property type="entry name" value="RHODANESE-LIKE DOMAIN-CONTAINING PROTEIN 15, CHLOROPLASTIC"/>
    <property type="match status" value="1"/>
</dbReference>
<proteinExistence type="predicted"/>
<dbReference type="InterPro" id="IPR052367">
    <property type="entry name" value="Thiosulfate_ST/Rhodanese-like"/>
</dbReference>
<dbReference type="InterPro" id="IPR036873">
    <property type="entry name" value="Rhodanese-like_dom_sf"/>
</dbReference>
<dbReference type="Pfam" id="PF00581">
    <property type="entry name" value="Rhodanese"/>
    <property type="match status" value="1"/>
</dbReference>
<keyword evidence="3" id="KW-1185">Reference proteome</keyword>
<evidence type="ECO:0000313" key="2">
    <source>
        <dbReference type="EMBL" id="MDY7229074.1"/>
    </source>
</evidence>
<reference evidence="2 3" key="1">
    <citation type="submission" date="2023-12" db="EMBL/GenBank/DDBJ databases">
        <title>the genome sequence of Hyalangium sp. s54d21.</title>
        <authorList>
            <person name="Zhang X."/>
        </authorList>
    </citation>
    <scope>NUCLEOTIDE SEQUENCE [LARGE SCALE GENOMIC DNA]</scope>
    <source>
        <strain evidence="3">s54d21</strain>
    </source>
</reference>
<organism evidence="2 3">
    <name type="scientific">Hyalangium rubrum</name>
    <dbReference type="NCBI Taxonomy" id="3103134"/>
    <lineage>
        <taxon>Bacteria</taxon>
        <taxon>Pseudomonadati</taxon>
        <taxon>Myxococcota</taxon>
        <taxon>Myxococcia</taxon>
        <taxon>Myxococcales</taxon>
        <taxon>Cystobacterineae</taxon>
        <taxon>Archangiaceae</taxon>
        <taxon>Hyalangium</taxon>
    </lineage>
</organism>
<accession>A0ABU5H7J7</accession>
<comment type="caution">
    <text evidence="2">The sequence shown here is derived from an EMBL/GenBank/DDBJ whole genome shotgun (WGS) entry which is preliminary data.</text>
</comment>
<evidence type="ECO:0000259" key="1">
    <source>
        <dbReference type="PROSITE" id="PS50206"/>
    </source>
</evidence>
<dbReference type="SMART" id="SM00450">
    <property type="entry name" value="RHOD"/>
    <property type="match status" value="1"/>
</dbReference>
<feature type="domain" description="Rhodanese" evidence="1">
    <location>
        <begin position="24"/>
        <end position="107"/>
    </location>
</feature>
<gene>
    <name evidence="2" type="ORF">SYV04_21860</name>
</gene>
<dbReference type="Proteomes" id="UP001291309">
    <property type="component" value="Unassembled WGS sequence"/>
</dbReference>
<dbReference type="CDD" id="cd00158">
    <property type="entry name" value="RHOD"/>
    <property type="match status" value="1"/>
</dbReference>
<dbReference type="SUPFAM" id="SSF52821">
    <property type="entry name" value="Rhodanese/Cell cycle control phosphatase"/>
    <property type="match status" value="1"/>
</dbReference>
<sequence>MHSERILSVAPAGLEDLPASVRRIDVREPSEFAGLLGRLPRTELIPLASLPAAAESWARTSPLLLICRSGARSLKAAQLLTTSGFTTLYNLEGGMLAVREAGFTVEGPSQPMHTSPGQIREALCAALRELYPSPPPYESLFTDHTSASHPNRQEFLGALERLRARAHADRLEAHAIDTHMRHLRDLVALLQEQQAWVP</sequence>
<protein>
    <submittedName>
        <fullName evidence="2">Rhodanese-like domain-containing protein</fullName>
    </submittedName>
</protein>
<dbReference type="RefSeq" id="WP_321547795.1">
    <property type="nucleotide sequence ID" value="NZ_JAXIVS010000007.1"/>
</dbReference>
<dbReference type="PROSITE" id="PS50206">
    <property type="entry name" value="RHODANESE_3"/>
    <property type="match status" value="1"/>
</dbReference>
<dbReference type="InterPro" id="IPR001763">
    <property type="entry name" value="Rhodanese-like_dom"/>
</dbReference>
<dbReference type="Gene3D" id="3.40.250.10">
    <property type="entry name" value="Rhodanese-like domain"/>
    <property type="match status" value="1"/>
</dbReference>
<evidence type="ECO:0000313" key="3">
    <source>
        <dbReference type="Proteomes" id="UP001291309"/>
    </source>
</evidence>
<name>A0ABU5H7J7_9BACT</name>
<dbReference type="EMBL" id="JAXIVS010000007">
    <property type="protein sequence ID" value="MDY7229074.1"/>
    <property type="molecule type" value="Genomic_DNA"/>
</dbReference>
<dbReference type="PANTHER" id="PTHR45431">
    <property type="entry name" value="RHODANESE-LIKE DOMAIN-CONTAINING PROTEIN 15, CHLOROPLASTIC"/>
    <property type="match status" value="1"/>
</dbReference>